<reference evidence="2 3" key="1">
    <citation type="submission" date="2023-09" db="EMBL/GenBank/DDBJ databases">
        <authorList>
            <person name="Qi X."/>
        </authorList>
    </citation>
    <scope>NUCLEOTIDE SEQUENCE [LARGE SCALE GENOMIC DNA]</scope>
    <source>
        <strain evidence="2 3">S1-1</strain>
    </source>
</reference>
<evidence type="ECO:0000256" key="1">
    <source>
        <dbReference type="SAM" id="SignalP"/>
    </source>
</evidence>
<keyword evidence="1" id="KW-0732">Signal</keyword>
<dbReference type="EMBL" id="CP136600">
    <property type="protein sequence ID" value="WOH38469.1"/>
    <property type="molecule type" value="Genomic_DNA"/>
</dbReference>
<accession>A0ABZ0GS37</accession>
<gene>
    <name evidence="2" type="ORF">RI844_04395</name>
</gene>
<feature type="chain" id="PRO_5046802299" evidence="1">
    <location>
        <begin position="21"/>
        <end position="126"/>
    </location>
</feature>
<evidence type="ECO:0000313" key="3">
    <source>
        <dbReference type="Proteomes" id="UP001301442"/>
    </source>
</evidence>
<protein>
    <submittedName>
        <fullName evidence="2">Uncharacterized protein</fullName>
    </submittedName>
</protein>
<feature type="signal peptide" evidence="1">
    <location>
        <begin position="1"/>
        <end position="20"/>
    </location>
</feature>
<dbReference type="Proteomes" id="UP001301442">
    <property type="component" value="Chromosome"/>
</dbReference>
<sequence>MKIACLVLTCCLLGSCASNTRHVVTVSADDMSHIEFVAFLKSTFVEDIPTKIKTRQGEILQFDVDKITDEYVVGYYVPKVKISDIETISYHEGEITKGIDPGDFFQAMEAIPVFLAGIVLLIALLL</sequence>
<name>A0ABZ0GS37_9GAMM</name>
<keyword evidence="3" id="KW-1185">Reference proteome</keyword>
<proteinExistence type="predicted"/>
<organism evidence="2 3">
    <name type="scientific">Thalassotalea fonticola</name>
    <dbReference type="NCBI Taxonomy" id="3065649"/>
    <lineage>
        <taxon>Bacteria</taxon>
        <taxon>Pseudomonadati</taxon>
        <taxon>Pseudomonadota</taxon>
        <taxon>Gammaproteobacteria</taxon>
        <taxon>Alteromonadales</taxon>
        <taxon>Colwelliaceae</taxon>
        <taxon>Thalassotalea</taxon>
    </lineage>
</organism>
<dbReference type="PROSITE" id="PS51257">
    <property type="entry name" value="PROKAR_LIPOPROTEIN"/>
    <property type="match status" value="1"/>
</dbReference>
<evidence type="ECO:0000313" key="2">
    <source>
        <dbReference type="EMBL" id="WOH38469.1"/>
    </source>
</evidence>
<dbReference type="RefSeq" id="WP_348397238.1">
    <property type="nucleotide sequence ID" value="NZ_CP136600.1"/>
</dbReference>